<dbReference type="EMBL" id="BBYQ01000152">
    <property type="protein sequence ID" value="GAP32326.1"/>
    <property type="molecule type" value="Genomic_DNA"/>
</dbReference>
<dbReference type="OrthoDB" id="4564465at2"/>
<sequence>MSIILVATLIPLLLFVAAVLGRVADGGVTDSARHTKPRLTVADIQARLAAEPPHTYVPISRGW</sequence>
<reference evidence="2 3" key="2">
    <citation type="journal article" date="2016" name="Genome Announc.">
        <title>Draft Genome Sequence of Erythromycin- and Oxytetracycline-Sensitive Nocardia seriolae Strain U-1 (NBRC 110359).</title>
        <authorList>
            <person name="Imajoh M."/>
            <person name="Sukeda M."/>
            <person name="Shimizu M."/>
            <person name="Yamane J."/>
            <person name="Ohnishi K."/>
            <person name="Oshima S."/>
        </authorList>
    </citation>
    <scope>NUCLEOTIDE SEQUENCE [LARGE SCALE GENOMIC DNA]</scope>
    <source>
        <strain evidence="2 3">U-1</strain>
    </source>
</reference>
<accession>A0A0B8NKR9</accession>
<protein>
    <submittedName>
        <fullName evidence="2">Uncharacterized protein</fullName>
    </submittedName>
</protein>
<proteinExistence type="predicted"/>
<dbReference type="AlphaFoldDB" id="A0A0B8NKR9"/>
<keyword evidence="3" id="KW-1185">Reference proteome</keyword>
<dbReference type="Proteomes" id="UP000180166">
    <property type="component" value="Chromosome"/>
</dbReference>
<evidence type="ECO:0000313" key="4">
    <source>
        <dbReference type="Proteomes" id="UP000180166"/>
    </source>
</evidence>
<evidence type="ECO:0000313" key="1">
    <source>
        <dbReference type="EMBL" id="APA96805.1"/>
    </source>
</evidence>
<dbReference type="KEGG" id="nsr:NS506_02745"/>
<dbReference type="EMBL" id="CP017839">
    <property type="protein sequence ID" value="APA96805.1"/>
    <property type="molecule type" value="Genomic_DNA"/>
</dbReference>
<gene>
    <name evidence="1" type="ORF">NS506_02745</name>
    <name evidence="2" type="ORF">NSK11_contig00152-0004</name>
</gene>
<reference evidence="3" key="1">
    <citation type="submission" date="2015-07" db="EMBL/GenBank/DDBJ databases">
        <title>Nocardia seriolae U-1 whole genome shotgun sequence.</title>
        <authorList>
            <person name="Imajoh M."/>
            <person name="Fukumoto Y."/>
            <person name="Sukeda M."/>
            <person name="Yamane J."/>
            <person name="Yamasaki K."/>
            <person name="Shimizu M."/>
            <person name="Ohnishi K."/>
            <person name="Oshima S."/>
        </authorList>
    </citation>
    <scope>NUCLEOTIDE SEQUENCE [LARGE SCALE GENOMIC DNA]</scope>
    <source>
        <strain evidence="3">U-1</strain>
    </source>
</reference>
<name>A0A0B8NKR9_9NOCA</name>
<evidence type="ECO:0000313" key="3">
    <source>
        <dbReference type="Proteomes" id="UP000037179"/>
    </source>
</evidence>
<dbReference type="GeneID" id="93369578"/>
<dbReference type="RefSeq" id="WP_033090718.1">
    <property type="nucleotide sequence ID" value="NZ_AP017900.1"/>
</dbReference>
<dbReference type="Proteomes" id="UP000037179">
    <property type="component" value="Unassembled WGS sequence"/>
</dbReference>
<reference evidence="1 4" key="3">
    <citation type="submission" date="2016-10" db="EMBL/GenBank/DDBJ databases">
        <title>Genome sequence of Nocardia seriolae strain EM150506, isolated from Anguila japonica.</title>
        <authorList>
            <person name="Han H.-J."/>
        </authorList>
    </citation>
    <scope>NUCLEOTIDE SEQUENCE [LARGE SCALE GENOMIC DNA]</scope>
    <source>
        <strain evidence="1 4">EM150506</strain>
    </source>
</reference>
<evidence type="ECO:0000313" key="2">
    <source>
        <dbReference type="EMBL" id="GAP32326.1"/>
    </source>
</evidence>
<organism evidence="2 3">
    <name type="scientific">Nocardia seriolae</name>
    <dbReference type="NCBI Taxonomy" id="37332"/>
    <lineage>
        <taxon>Bacteria</taxon>
        <taxon>Bacillati</taxon>
        <taxon>Actinomycetota</taxon>
        <taxon>Actinomycetes</taxon>
        <taxon>Mycobacteriales</taxon>
        <taxon>Nocardiaceae</taxon>
        <taxon>Nocardia</taxon>
    </lineage>
</organism>